<sequence length="180" mass="19128">MSITGPRSAFKKTLKSVVTSWDSTLGYGYVRLAMMPPPPDSSIIPAADRRIGDSTSSASDGTAASGASTGVVATIPHLLSNNWSAAGLINFGVPAQSSAPQWLIARKLFQLPKTIRAAEVDLAVGDCVDVTYTCNDSEGGFYLVHKVHLLNIHTPNRSIGGAPGGFFHSKRFRVRGDQQK</sequence>
<organism evidence="2 3">
    <name type="scientific">Bodo saltans</name>
    <name type="common">Flagellated protozoan</name>
    <dbReference type="NCBI Taxonomy" id="75058"/>
    <lineage>
        <taxon>Eukaryota</taxon>
        <taxon>Discoba</taxon>
        <taxon>Euglenozoa</taxon>
        <taxon>Kinetoplastea</taxon>
        <taxon>Metakinetoplastina</taxon>
        <taxon>Eubodonida</taxon>
        <taxon>Bodonidae</taxon>
        <taxon>Bodo</taxon>
    </lineage>
</organism>
<evidence type="ECO:0000313" key="2">
    <source>
        <dbReference type="EMBL" id="CUE98369.1"/>
    </source>
</evidence>
<evidence type="ECO:0000256" key="1">
    <source>
        <dbReference type="SAM" id="MobiDB-lite"/>
    </source>
</evidence>
<name>A0A0S4IPD5_BODSA</name>
<dbReference type="VEuPathDB" id="TriTrypDB:BSAL_57940"/>
<evidence type="ECO:0000313" key="3">
    <source>
        <dbReference type="Proteomes" id="UP000051952"/>
    </source>
</evidence>
<proteinExistence type="predicted"/>
<keyword evidence="3" id="KW-1185">Reference proteome</keyword>
<protein>
    <submittedName>
        <fullName evidence="2">Uncharacterized protein</fullName>
    </submittedName>
</protein>
<feature type="compositionally biased region" description="Low complexity" evidence="1">
    <location>
        <begin position="53"/>
        <end position="65"/>
    </location>
</feature>
<accession>A0A0S4IPD5</accession>
<dbReference type="EMBL" id="CYKH01000221">
    <property type="protein sequence ID" value="CUE98369.1"/>
    <property type="molecule type" value="Genomic_DNA"/>
</dbReference>
<gene>
    <name evidence="2" type="ORF">BSAL_57940</name>
</gene>
<reference evidence="3" key="1">
    <citation type="submission" date="2015-09" db="EMBL/GenBank/DDBJ databases">
        <authorList>
            <consortium name="Pathogen Informatics"/>
        </authorList>
    </citation>
    <scope>NUCLEOTIDE SEQUENCE [LARGE SCALE GENOMIC DNA]</scope>
    <source>
        <strain evidence="3">Lake Konstanz</strain>
    </source>
</reference>
<feature type="region of interest" description="Disordered" evidence="1">
    <location>
        <begin position="44"/>
        <end position="65"/>
    </location>
</feature>
<dbReference type="AlphaFoldDB" id="A0A0S4IPD5"/>
<dbReference type="Proteomes" id="UP000051952">
    <property type="component" value="Unassembled WGS sequence"/>
</dbReference>